<evidence type="ECO:0000313" key="16">
    <source>
        <dbReference type="Proteomes" id="UP001498398"/>
    </source>
</evidence>
<evidence type="ECO:0000256" key="3">
    <source>
        <dbReference type="ARBA" id="ARBA00004721"/>
    </source>
</evidence>
<dbReference type="EMBL" id="JBANRG010000073">
    <property type="protein sequence ID" value="KAK7439364.1"/>
    <property type="molecule type" value="Genomic_DNA"/>
</dbReference>
<dbReference type="Gene3D" id="1.10.630.10">
    <property type="entry name" value="Cytochrome P450"/>
    <property type="match status" value="1"/>
</dbReference>
<evidence type="ECO:0000256" key="8">
    <source>
        <dbReference type="ARBA" id="ARBA00022989"/>
    </source>
</evidence>
<reference evidence="15 16" key="1">
    <citation type="submission" date="2024-01" db="EMBL/GenBank/DDBJ databases">
        <title>A draft genome for the cacao thread blight pathogen Marasmiellus scandens.</title>
        <authorList>
            <person name="Baruah I.K."/>
            <person name="Leung J."/>
            <person name="Bukari Y."/>
            <person name="Amoako-Attah I."/>
            <person name="Meinhardt L.W."/>
            <person name="Bailey B.A."/>
            <person name="Cohen S.P."/>
        </authorList>
    </citation>
    <scope>NUCLEOTIDE SEQUENCE [LARGE SCALE GENOMIC DNA]</scope>
    <source>
        <strain evidence="15 16">GH-19</strain>
    </source>
</reference>
<keyword evidence="9 13" id="KW-0560">Oxidoreductase</keyword>
<dbReference type="InterPro" id="IPR050121">
    <property type="entry name" value="Cytochrome_P450_monoxygenase"/>
</dbReference>
<evidence type="ECO:0000313" key="15">
    <source>
        <dbReference type="EMBL" id="KAK7439364.1"/>
    </source>
</evidence>
<organism evidence="15 16">
    <name type="scientific">Marasmiellus scandens</name>
    <dbReference type="NCBI Taxonomy" id="2682957"/>
    <lineage>
        <taxon>Eukaryota</taxon>
        <taxon>Fungi</taxon>
        <taxon>Dikarya</taxon>
        <taxon>Basidiomycota</taxon>
        <taxon>Agaricomycotina</taxon>
        <taxon>Agaricomycetes</taxon>
        <taxon>Agaricomycetidae</taxon>
        <taxon>Agaricales</taxon>
        <taxon>Marasmiineae</taxon>
        <taxon>Omphalotaceae</taxon>
        <taxon>Marasmiellus</taxon>
    </lineage>
</organism>
<comment type="pathway">
    <text evidence="3">Secondary metabolite biosynthesis; terpenoid biosynthesis.</text>
</comment>
<comment type="caution">
    <text evidence="15">The sequence shown here is derived from an EMBL/GenBank/DDBJ whole genome shotgun (WGS) entry which is preliminary data.</text>
</comment>
<evidence type="ECO:0000256" key="7">
    <source>
        <dbReference type="ARBA" id="ARBA00022723"/>
    </source>
</evidence>
<dbReference type="PRINTS" id="PR00385">
    <property type="entry name" value="P450"/>
</dbReference>
<evidence type="ECO:0000256" key="11">
    <source>
        <dbReference type="ARBA" id="ARBA00023033"/>
    </source>
</evidence>
<evidence type="ECO:0000256" key="5">
    <source>
        <dbReference type="ARBA" id="ARBA00022617"/>
    </source>
</evidence>
<sequence>MNWQLEHRAQTLSSAQGMMTIGLLFFTSLLVHYTYKSRQRSLKFIRGPPSPSWLVGNEYDLVHQLEANKLQDPWVNEYGAVFRYSGCFGEDILHVADPKALQHILHASSYHYPKANDTRNDFRRLFGKGIVWAEGNMHQRHRKALNPAFSASQLKTFLSIFQRSTQRLVAKWQNQYSLLDRNKQEGQTVDMSKWISRLTLDVIGETSFDYDFQALEDSDNRLSAALKMIFSDSIQRSKFSLLVRAFRRNLIVDPAFYNPFNPDEPIVLTKEDKVQDDWLKASKEAAQDILRKKAASGHQGVEEGSKDILSILVRSNNLEDPKKRLDDEEVLAQMSTMILAGHETTGHTVVWLLYALSQHPEQQQRILEEIQEVRKRKVDAGEDKQFTPHDYDSMPFFNAVIKEVLRFYPIALALFRFSDRDDVIPLSEPIVSTSGDRLTEIPVKKGQRIHINIYTYNRLKSVWGEDADMWNPERFLDGKKGGALGVFANLMTFSAGVRGCIGWRFALLELQAILEGLICAFEFSFDPAIKILKAQAGPMAPMVVGREKEGLQMPLTVKPRILTGV</sequence>
<keyword evidence="6 14" id="KW-0812">Transmembrane</keyword>
<dbReference type="Proteomes" id="UP001498398">
    <property type="component" value="Unassembled WGS sequence"/>
</dbReference>
<feature type="transmembrane region" description="Helical" evidence="14">
    <location>
        <begin position="15"/>
        <end position="35"/>
    </location>
</feature>
<evidence type="ECO:0000256" key="2">
    <source>
        <dbReference type="ARBA" id="ARBA00004370"/>
    </source>
</evidence>
<evidence type="ECO:0000256" key="1">
    <source>
        <dbReference type="ARBA" id="ARBA00001971"/>
    </source>
</evidence>
<keyword evidence="5 13" id="KW-0349">Heme</keyword>
<comment type="similarity">
    <text evidence="4 13">Belongs to the cytochrome P450 family.</text>
</comment>
<proteinExistence type="inferred from homology"/>
<keyword evidence="10 13" id="KW-0408">Iron</keyword>
<comment type="cofactor">
    <cofactor evidence="1">
        <name>heme</name>
        <dbReference type="ChEBI" id="CHEBI:30413"/>
    </cofactor>
</comment>
<comment type="subcellular location">
    <subcellularLocation>
        <location evidence="2">Membrane</location>
    </subcellularLocation>
</comment>
<evidence type="ECO:0000256" key="6">
    <source>
        <dbReference type="ARBA" id="ARBA00022692"/>
    </source>
</evidence>
<evidence type="ECO:0000256" key="10">
    <source>
        <dbReference type="ARBA" id="ARBA00023004"/>
    </source>
</evidence>
<dbReference type="SUPFAM" id="SSF48264">
    <property type="entry name" value="Cytochrome P450"/>
    <property type="match status" value="1"/>
</dbReference>
<keyword evidence="11 13" id="KW-0503">Monooxygenase</keyword>
<keyword evidence="8 14" id="KW-1133">Transmembrane helix</keyword>
<accession>A0ABR1IRX0</accession>
<dbReference type="PANTHER" id="PTHR24305">
    <property type="entry name" value="CYTOCHROME P450"/>
    <property type="match status" value="1"/>
</dbReference>
<dbReference type="CDD" id="cd11069">
    <property type="entry name" value="CYP_FUM15-like"/>
    <property type="match status" value="1"/>
</dbReference>
<keyword evidence="16" id="KW-1185">Reference proteome</keyword>
<evidence type="ECO:0000256" key="12">
    <source>
        <dbReference type="ARBA" id="ARBA00023136"/>
    </source>
</evidence>
<dbReference type="InterPro" id="IPR017972">
    <property type="entry name" value="Cyt_P450_CS"/>
</dbReference>
<dbReference type="InterPro" id="IPR002401">
    <property type="entry name" value="Cyt_P450_E_grp-I"/>
</dbReference>
<gene>
    <name evidence="15" type="ORF">VKT23_017588</name>
</gene>
<name>A0ABR1IRX0_9AGAR</name>
<dbReference type="InterPro" id="IPR036396">
    <property type="entry name" value="Cyt_P450_sf"/>
</dbReference>
<evidence type="ECO:0000256" key="9">
    <source>
        <dbReference type="ARBA" id="ARBA00023002"/>
    </source>
</evidence>
<dbReference type="PANTHER" id="PTHR24305:SF166">
    <property type="entry name" value="CYTOCHROME P450 12A4, MITOCHONDRIAL-RELATED"/>
    <property type="match status" value="1"/>
</dbReference>
<dbReference type="PRINTS" id="PR00463">
    <property type="entry name" value="EP450I"/>
</dbReference>
<dbReference type="InterPro" id="IPR001128">
    <property type="entry name" value="Cyt_P450"/>
</dbReference>
<evidence type="ECO:0000256" key="13">
    <source>
        <dbReference type="RuleBase" id="RU000461"/>
    </source>
</evidence>
<evidence type="ECO:0008006" key="17">
    <source>
        <dbReference type="Google" id="ProtNLM"/>
    </source>
</evidence>
<keyword evidence="7 13" id="KW-0479">Metal-binding</keyword>
<evidence type="ECO:0000256" key="14">
    <source>
        <dbReference type="SAM" id="Phobius"/>
    </source>
</evidence>
<evidence type="ECO:0000256" key="4">
    <source>
        <dbReference type="ARBA" id="ARBA00010617"/>
    </source>
</evidence>
<keyword evidence="12 14" id="KW-0472">Membrane</keyword>
<dbReference type="PROSITE" id="PS00086">
    <property type="entry name" value="CYTOCHROME_P450"/>
    <property type="match status" value="1"/>
</dbReference>
<protein>
    <recommendedName>
        <fullName evidence="17">Cytochrome P450</fullName>
    </recommendedName>
</protein>
<dbReference type="Pfam" id="PF00067">
    <property type="entry name" value="p450"/>
    <property type="match status" value="1"/>
</dbReference>